<dbReference type="InterPro" id="IPR029044">
    <property type="entry name" value="Nucleotide-diphossugar_trans"/>
</dbReference>
<comment type="caution">
    <text evidence="5">The sequence shown here is derived from an EMBL/GenBank/DDBJ whole genome shotgun (WGS) entry which is preliminary data.</text>
</comment>
<accession>X0V2A4</accession>
<dbReference type="EMBL" id="BARS01024334">
    <property type="protein sequence ID" value="GAG06648.1"/>
    <property type="molecule type" value="Genomic_DNA"/>
</dbReference>
<evidence type="ECO:0000313" key="5">
    <source>
        <dbReference type="EMBL" id="GAG06648.1"/>
    </source>
</evidence>
<dbReference type="PANTHER" id="PTHR43179:SF12">
    <property type="entry name" value="GALACTOFURANOSYLTRANSFERASE GLFT2"/>
    <property type="match status" value="1"/>
</dbReference>
<name>X0V2A4_9ZZZZ</name>
<protein>
    <recommendedName>
        <fullName evidence="4">Glycosyltransferase 2-like domain-containing protein</fullName>
    </recommendedName>
</protein>
<evidence type="ECO:0000256" key="1">
    <source>
        <dbReference type="ARBA" id="ARBA00006739"/>
    </source>
</evidence>
<feature type="non-terminal residue" evidence="5">
    <location>
        <position position="123"/>
    </location>
</feature>
<dbReference type="GO" id="GO:0016757">
    <property type="term" value="F:glycosyltransferase activity"/>
    <property type="evidence" value="ECO:0007669"/>
    <property type="project" value="UniProtKB-KW"/>
</dbReference>
<dbReference type="SUPFAM" id="SSF53448">
    <property type="entry name" value="Nucleotide-diphospho-sugar transferases"/>
    <property type="match status" value="1"/>
</dbReference>
<comment type="similarity">
    <text evidence="1">Belongs to the glycosyltransferase 2 family.</text>
</comment>
<gene>
    <name evidence="5" type="ORF">S01H1_38638</name>
</gene>
<evidence type="ECO:0000259" key="4">
    <source>
        <dbReference type="Pfam" id="PF00535"/>
    </source>
</evidence>
<dbReference type="AlphaFoldDB" id="X0V2A4"/>
<keyword evidence="3" id="KW-0808">Transferase</keyword>
<organism evidence="5">
    <name type="scientific">marine sediment metagenome</name>
    <dbReference type="NCBI Taxonomy" id="412755"/>
    <lineage>
        <taxon>unclassified sequences</taxon>
        <taxon>metagenomes</taxon>
        <taxon>ecological metagenomes</taxon>
    </lineage>
</organism>
<dbReference type="PANTHER" id="PTHR43179">
    <property type="entry name" value="RHAMNOSYLTRANSFERASE WBBL"/>
    <property type="match status" value="1"/>
</dbReference>
<reference evidence="5" key="1">
    <citation type="journal article" date="2014" name="Front. Microbiol.">
        <title>High frequency of phylogenetically diverse reductive dehalogenase-homologous genes in deep subseafloor sedimentary metagenomes.</title>
        <authorList>
            <person name="Kawai M."/>
            <person name="Futagami T."/>
            <person name="Toyoda A."/>
            <person name="Takaki Y."/>
            <person name="Nishi S."/>
            <person name="Hori S."/>
            <person name="Arai W."/>
            <person name="Tsubouchi T."/>
            <person name="Morono Y."/>
            <person name="Uchiyama I."/>
            <person name="Ito T."/>
            <person name="Fujiyama A."/>
            <person name="Inagaki F."/>
            <person name="Takami H."/>
        </authorList>
    </citation>
    <scope>NUCLEOTIDE SEQUENCE</scope>
    <source>
        <strain evidence="5">Expedition CK06-06</strain>
    </source>
</reference>
<dbReference type="Pfam" id="PF00535">
    <property type="entry name" value="Glycos_transf_2"/>
    <property type="match status" value="1"/>
</dbReference>
<keyword evidence="2" id="KW-0328">Glycosyltransferase</keyword>
<evidence type="ECO:0000256" key="2">
    <source>
        <dbReference type="ARBA" id="ARBA00022676"/>
    </source>
</evidence>
<sequence length="123" mass="13435">MQTVDVNIVTYNSKQHLLHLVDSLVYQNIPHGSISLHIIDNASQDGTIECLTELLATRGKKFAKMVIEPSETNIGFGRAHNRAAKLGSSPFILILNPDTELAPNCLSTLLAIARTSNKKVAAW</sequence>
<dbReference type="InterPro" id="IPR001173">
    <property type="entry name" value="Glyco_trans_2-like"/>
</dbReference>
<feature type="domain" description="Glycosyltransferase 2-like" evidence="4">
    <location>
        <begin position="6"/>
        <end position="120"/>
    </location>
</feature>
<proteinExistence type="inferred from homology"/>
<dbReference type="Gene3D" id="3.90.550.10">
    <property type="entry name" value="Spore Coat Polysaccharide Biosynthesis Protein SpsA, Chain A"/>
    <property type="match status" value="1"/>
</dbReference>
<evidence type="ECO:0000256" key="3">
    <source>
        <dbReference type="ARBA" id="ARBA00022679"/>
    </source>
</evidence>